<gene>
    <name evidence="4" type="ORF">CP373A1_09765</name>
</gene>
<dbReference type="GO" id="GO:0006633">
    <property type="term" value="P:fatty acid biosynthetic process"/>
    <property type="evidence" value="ECO:0007669"/>
    <property type="project" value="TreeGrafter"/>
</dbReference>
<name>A0A174QQ27_9CLOT</name>
<dbReference type="FunFam" id="3.40.50.720:FF:000173">
    <property type="entry name" value="3-oxoacyl-[acyl-carrier protein] reductase"/>
    <property type="match status" value="1"/>
</dbReference>
<accession>A0A174QQ27</accession>
<feature type="domain" description="Ketoreductase" evidence="3">
    <location>
        <begin position="6"/>
        <end position="187"/>
    </location>
</feature>
<evidence type="ECO:0000256" key="2">
    <source>
        <dbReference type="ARBA" id="ARBA00023002"/>
    </source>
</evidence>
<sequence length="248" mass="26001">MRVKDKVIIVTGASRGIGYAVADKLLSEGAKLVACASNQKNADKAVVALKGSHPNAMILGLGVNNNESKEIEKAVKKVHETFGKIDVLINNAGITTDVSFFDMTEEDFVNVMNINVTGIFRWCKAVAPIMKDNDGGSIINTSSMVATFGQRSGCSYAASKAAVNGLTKSLAKELGQYGIRVNAVAPGVTKTDMVASIPDKFIDSLAAMTPLGRVGTPEELAGAYVYLSSDESTFTNGTIIGVDGGLVM</sequence>
<dbReference type="RefSeq" id="WP_027096872.1">
    <property type="nucleotide sequence ID" value="NZ_CABJAZ010000001.1"/>
</dbReference>
<dbReference type="AlphaFoldDB" id="A0A174QQ27"/>
<comment type="caution">
    <text evidence="4">The sequence shown here is derived from an EMBL/GenBank/DDBJ whole genome shotgun (WGS) entry which is preliminary data.</text>
</comment>
<keyword evidence="2" id="KW-0560">Oxidoreductase</keyword>
<dbReference type="SMART" id="SM00822">
    <property type="entry name" value="PKS_KR"/>
    <property type="match status" value="1"/>
</dbReference>
<dbReference type="InterPro" id="IPR002347">
    <property type="entry name" value="SDR_fam"/>
</dbReference>
<dbReference type="InterPro" id="IPR020904">
    <property type="entry name" value="Sc_DH/Rdtase_CS"/>
</dbReference>
<dbReference type="eggNOG" id="COG1028">
    <property type="taxonomic scope" value="Bacteria"/>
</dbReference>
<evidence type="ECO:0000313" key="5">
    <source>
        <dbReference type="Proteomes" id="UP000092714"/>
    </source>
</evidence>
<dbReference type="InterPro" id="IPR057326">
    <property type="entry name" value="KR_dom"/>
</dbReference>
<protein>
    <submittedName>
        <fullName evidence="4">Short-chain dehydrogenase</fullName>
    </submittedName>
</protein>
<dbReference type="Proteomes" id="UP000092714">
    <property type="component" value="Unassembled WGS sequence"/>
</dbReference>
<dbReference type="Gene3D" id="3.40.50.720">
    <property type="entry name" value="NAD(P)-binding Rossmann-like Domain"/>
    <property type="match status" value="1"/>
</dbReference>
<dbReference type="GO" id="GO:0048038">
    <property type="term" value="F:quinone binding"/>
    <property type="evidence" value="ECO:0007669"/>
    <property type="project" value="TreeGrafter"/>
</dbReference>
<dbReference type="PRINTS" id="PR00081">
    <property type="entry name" value="GDHRDH"/>
</dbReference>
<dbReference type="PROSITE" id="PS00061">
    <property type="entry name" value="ADH_SHORT"/>
    <property type="match status" value="1"/>
</dbReference>
<evidence type="ECO:0000259" key="3">
    <source>
        <dbReference type="SMART" id="SM00822"/>
    </source>
</evidence>
<dbReference type="OrthoDB" id="9803333at2"/>
<evidence type="ECO:0000256" key="1">
    <source>
        <dbReference type="ARBA" id="ARBA00006484"/>
    </source>
</evidence>
<dbReference type="PANTHER" id="PTHR42760:SF133">
    <property type="entry name" value="3-OXOACYL-[ACYL-CARRIER-PROTEIN] REDUCTASE"/>
    <property type="match status" value="1"/>
</dbReference>
<reference evidence="4 5" key="1">
    <citation type="submission" date="2016-06" db="EMBL/GenBank/DDBJ databases">
        <authorList>
            <person name="Kjaerup R.B."/>
            <person name="Dalgaard T.S."/>
            <person name="Juul-Madsen H.R."/>
        </authorList>
    </citation>
    <scope>NUCLEOTIDE SEQUENCE [LARGE SCALE GENOMIC DNA]</scope>
    <source>
        <strain evidence="4 5">373-A1</strain>
    </source>
</reference>
<dbReference type="GeneID" id="42774708"/>
<dbReference type="PRINTS" id="PR00080">
    <property type="entry name" value="SDRFAMILY"/>
</dbReference>
<comment type="similarity">
    <text evidence="1">Belongs to the short-chain dehydrogenases/reductases (SDR) family.</text>
</comment>
<dbReference type="Pfam" id="PF13561">
    <property type="entry name" value="adh_short_C2"/>
    <property type="match status" value="1"/>
</dbReference>
<dbReference type="InterPro" id="IPR036291">
    <property type="entry name" value="NAD(P)-bd_dom_sf"/>
</dbReference>
<dbReference type="GO" id="GO:0016616">
    <property type="term" value="F:oxidoreductase activity, acting on the CH-OH group of donors, NAD or NADP as acceptor"/>
    <property type="evidence" value="ECO:0007669"/>
    <property type="project" value="TreeGrafter"/>
</dbReference>
<dbReference type="EMBL" id="MAPZ01000019">
    <property type="protein sequence ID" value="OBY10783.1"/>
    <property type="molecule type" value="Genomic_DNA"/>
</dbReference>
<dbReference type="PANTHER" id="PTHR42760">
    <property type="entry name" value="SHORT-CHAIN DEHYDROGENASES/REDUCTASES FAMILY MEMBER"/>
    <property type="match status" value="1"/>
</dbReference>
<evidence type="ECO:0000313" key="4">
    <source>
        <dbReference type="EMBL" id="OBY10783.1"/>
    </source>
</evidence>
<dbReference type="SUPFAM" id="SSF51735">
    <property type="entry name" value="NAD(P)-binding Rossmann-fold domains"/>
    <property type="match status" value="1"/>
</dbReference>
<dbReference type="NCBIfam" id="NF005559">
    <property type="entry name" value="PRK07231.1"/>
    <property type="match status" value="1"/>
</dbReference>
<proteinExistence type="inferred from homology"/>
<keyword evidence="5" id="KW-1185">Reference proteome</keyword>
<organism evidence="4 5">
    <name type="scientific">Clostridium paraputrificum</name>
    <dbReference type="NCBI Taxonomy" id="29363"/>
    <lineage>
        <taxon>Bacteria</taxon>
        <taxon>Bacillati</taxon>
        <taxon>Bacillota</taxon>
        <taxon>Clostridia</taxon>
        <taxon>Eubacteriales</taxon>
        <taxon>Clostridiaceae</taxon>
        <taxon>Clostridium</taxon>
    </lineage>
</organism>